<protein>
    <submittedName>
        <fullName evidence="1">Uncharacterized protein</fullName>
    </submittedName>
</protein>
<dbReference type="RefSeq" id="WP_075442608.1">
    <property type="nucleotide sequence ID" value="NZ_FOQK01000006.1"/>
</dbReference>
<dbReference type="OrthoDB" id="1668831at2"/>
<dbReference type="AlphaFoldDB" id="A0A1I3DDU9"/>
<accession>A0A1I3DDU9</accession>
<name>A0A1I3DDU9_SELRU</name>
<proteinExistence type="predicted"/>
<dbReference type="EMBL" id="FOQK01000006">
    <property type="protein sequence ID" value="SFH84853.1"/>
    <property type="molecule type" value="Genomic_DNA"/>
</dbReference>
<organism evidence="1 2">
    <name type="scientific">Selenomonas ruminantium</name>
    <dbReference type="NCBI Taxonomy" id="971"/>
    <lineage>
        <taxon>Bacteria</taxon>
        <taxon>Bacillati</taxon>
        <taxon>Bacillota</taxon>
        <taxon>Negativicutes</taxon>
        <taxon>Selenomonadales</taxon>
        <taxon>Selenomonadaceae</taxon>
        <taxon>Selenomonas</taxon>
    </lineage>
</organism>
<reference evidence="1 2" key="1">
    <citation type="submission" date="2016-10" db="EMBL/GenBank/DDBJ databases">
        <authorList>
            <person name="de Groot N.N."/>
        </authorList>
    </citation>
    <scope>NUCLEOTIDE SEQUENCE [LARGE SCALE GENOMIC DNA]</scope>
    <source>
        <strain evidence="1 2">Z108</strain>
    </source>
</reference>
<dbReference type="Proteomes" id="UP000183639">
    <property type="component" value="Unassembled WGS sequence"/>
</dbReference>
<evidence type="ECO:0000313" key="2">
    <source>
        <dbReference type="Proteomes" id="UP000183639"/>
    </source>
</evidence>
<sequence>MANEPSRITDNLLNVYNYCFVETVPYAFFKPNPERDIPVKLVDKEYHCKACGKVTNVRYNPRPLTYFSKGKLAQQRRVYDALGKEFPFMGQIQAGTPFTNEAVGLCRACAAEKVLTAKTPAQQVVNLSEQLHRADELVVAKARAAMEKALTDWLAEVEKPEAFLSYNLTDFAALRDFICAVMLEDTSAEKAILQAYREEIGAIETKLQRMLAELPEQWKAYAARSTAVFESMNDKMYHEYTVVFPAPGQLPEDYYIYRNIEKKRVLMFLEQPRVETLDELFMEVGFHGEWIDLVTKRLESLAQEEE</sequence>
<gene>
    <name evidence="1" type="ORF">SAMN04487861_10635</name>
</gene>
<evidence type="ECO:0000313" key="1">
    <source>
        <dbReference type="EMBL" id="SFH84853.1"/>
    </source>
</evidence>